<sequence length="314" mass="34579">MKKSDRERRTDASTCKMMPAGFVPGPYEILIGRGRRCTNHWGNQRFRHMIETELEGYAAAECKRHKSSIIGRVLADIKKHSPNKGFIKKDVASGRWLAFTDAASRVAIAQAFRDALDDTYKSSKHSKQVKRRMDKNVGMPTSVPFKFAPQSQSQEQQMPPLFSGSISFAKNDDCKMMDTSMMDDVSMRSSSLRSSVSSEKPEDFNFDPLPIQSSSNNGAQDLSSVGNDEFAALFNAFARNDVDMGDNPYEPFPLANASVSSISGDLLATPPMSPVPARRAVRRPAVMPFKSSSANGGKPFGNTPYRDVRAAMSA</sequence>
<feature type="domain" description="DUF6824" evidence="2">
    <location>
        <begin position="29"/>
        <end position="114"/>
    </location>
</feature>
<evidence type="ECO:0000313" key="4">
    <source>
        <dbReference type="Proteomes" id="UP001153069"/>
    </source>
</evidence>
<keyword evidence="4" id="KW-1185">Reference proteome</keyword>
<dbReference type="Pfam" id="PF20710">
    <property type="entry name" value="DUF6824"/>
    <property type="match status" value="1"/>
</dbReference>
<evidence type="ECO:0000256" key="1">
    <source>
        <dbReference type="SAM" id="MobiDB-lite"/>
    </source>
</evidence>
<accession>A0A9N8HSP5</accession>
<name>A0A9N8HSP5_9STRA</name>
<feature type="region of interest" description="Disordered" evidence="1">
    <location>
        <begin position="288"/>
        <end position="314"/>
    </location>
</feature>
<comment type="caution">
    <text evidence="3">The sequence shown here is derived from an EMBL/GenBank/DDBJ whole genome shotgun (WGS) entry which is preliminary data.</text>
</comment>
<dbReference type="EMBL" id="CAICTM010001470">
    <property type="protein sequence ID" value="CAB9523917.1"/>
    <property type="molecule type" value="Genomic_DNA"/>
</dbReference>
<proteinExistence type="predicted"/>
<feature type="compositionally biased region" description="Low complexity" evidence="1">
    <location>
        <begin position="185"/>
        <end position="198"/>
    </location>
</feature>
<organism evidence="3 4">
    <name type="scientific">Seminavis robusta</name>
    <dbReference type="NCBI Taxonomy" id="568900"/>
    <lineage>
        <taxon>Eukaryota</taxon>
        <taxon>Sar</taxon>
        <taxon>Stramenopiles</taxon>
        <taxon>Ochrophyta</taxon>
        <taxon>Bacillariophyta</taxon>
        <taxon>Bacillariophyceae</taxon>
        <taxon>Bacillariophycidae</taxon>
        <taxon>Naviculales</taxon>
        <taxon>Naviculaceae</taxon>
        <taxon>Seminavis</taxon>
    </lineage>
</organism>
<protein>
    <submittedName>
        <fullName evidence="3">Nitrilase family, member 2</fullName>
    </submittedName>
</protein>
<reference evidence="3" key="1">
    <citation type="submission" date="2020-06" db="EMBL/GenBank/DDBJ databases">
        <authorList>
            <consortium name="Plant Systems Biology data submission"/>
        </authorList>
    </citation>
    <scope>NUCLEOTIDE SEQUENCE</scope>
    <source>
        <strain evidence="3">D6</strain>
    </source>
</reference>
<feature type="region of interest" description="Disordered" evidence="1">
    <location>
        <begin position="185"/>
        <end position="209"/>
    </location>
</feature>
<dbReference type="InterPro" id="IPR049227">
    <property type="entry name" value="DUF6824"/>
</dbReference>
<evidence type="ECO:0000313" key="3">
    <source>
        <dbReference type="EMBL" id="CAB9523917.1"/>
    </source>
</evidence>
<dbReference type="Proteomes" id="UP001153069">
    <property type="component" value="Unassembled WGS sequence"/>
</dbReference>
<dbReference type="AlphaFoldDB" id="A0A9N8HSP5"/>
<evidence type="ECO:0000259" key="2">
    <source>
        <dbReference type="Pfam" id="PF20710"/>
    </source>
</evidence>
<gene>
    <name evidence="3" type="ORF">SEMRO_1472_G275510.1</name>
</gene>